<keyword evidence="5" id="KW-0874">Quinone</keyword>
<dbReference type="GO" id="GO:0050136">
    <property type="term" value="F:NADH dehydrogenase (quinone) (non-electrogenic) activity"/>
    <property type="evidence" value="ECO:0007669"/>
    <property type="project" value="UniProtKB-UniRule"/>
</dbReference>
<dbReference type="GO" id="GO:0008137">
    <property type="term" value="F:NADH dehydrogenase (ubiquinone) activity"/>
    <property type="evidence" value="ECO:0007669"/>
    <property type="project" value="InterPro"/>
</dbReference>
<feature type="transmembrane region" description="Helical" evidence="5">
    <location>
        <begin position="301"/>
        <end position="319"/>
    </location>
</feature>
<comment type="function">
    <text evidence="5">NDH-1 shuttles electrons from NADH, via FMN and iron-sulfur (Fe-S) centers, to quinones in the respiratory chain. The immediate electron acceptor for the enzyme in this species is believed to be a menaquinone. Couples the redox reaction to proton translocation (for every two electrons transferred, four hydrogen ions are translocated across the cytoplasmic membrane), and thus conserves the redox energy in a proton gradient.</text>
</comment>
<evidence type="ECO:0000256" key="5">
    <source>
        <dbReference type="HAMAP-Rule" id="MF_00445"/>
    </source>
</evidence>
<comment type="similarity">
    <text evidence="5">Belongs to the complex I subunit 2 family.</text>
</comment>
<feature type="transmembrane region" description="Helical" evidence="5">
    <location>
        <begin position="108"/>
        <end position="125"/>
    </location>
</feature>
<proteinExistence type="inferred from homology"/>
<dbReference type="EMBL" id="FNPI01000013">
    <property type="protein sequence ID" value="SDZ46019.1"/>
    <property type="molecule type" value="Genomic_DNA"/>
</dbReference>
<gene>
    <name evidence="5" type="primary">nuoN</name>
    <name evidence="8" type="ORF">SAMN05421736_11385</name>
</gene>
<dbReference type="GO" id="GO:0042773">
    <property type="term" value="P:ATP synthesis coupled electron transport"/>
    <property type="evidence" value="ECO:0007669"/>
    <property type="project" value="InterPro"/>
</dbReference>
<keyword evidence="4 5" id="KW-0472">Membrane</keyword>
<dbReference type="InterPro" id="IPR010096">
    <property type="entry name" value="NADH-Q_OxRdtase_suN/2"/>
</dbReference>
<feature type="transmembrane region" description="Helical" evidence="5">
    <location>
        <begin position="448"/>
        <end position="473"/>
    </location>
</feature>
<keyword evidence="5" id="KW-1003">Cell membrane</keyword>
<evidence type="ECO:0000256" key="3">
    <source>
        <dbReference type="ARBA" id="ARBA00022989"/>
    </source>
</evidence>
<feature type="transmembrane region" description="Helical" evidence="5">
    <location>
        <begin position="131"/>
        <end position="148"/>
    </location>
</feature>
<keyword evidence="3 5" id="KW-1133">Transmembrane helix</keyword>
<dbReference type="PRINTS" id="PR01434">
    <property type="entry name" value="NADHDHGNASE5"/>
</dbReference>
<feature type="transmembrane region" description="Helical" evidence="5">
    <location>
        <begin position="273"/>
        <end position="294"/>
    </location>
</feature>
<keyword evidence="5" id="KW-0520">NAD</keyword>
<feature type="transmembrane region" description="Helical" evidence="5">
    <location>
        <begin position="77"/>
        <end position="96"/>
    </location>
</feature>
<dbReference type="GO" id="GO:0048038">
    <property type="term" value="F:quinone binding"/>
    <property type="evidence" value="ECO:0007669"/>
    <property type="project" value="UniProtKB-KW"/>
</dbReference>
<dbReference type="GO" id="GO:0005886">
    <property type="term" value="C:plasma membrane"/>
    <property type="evidence" value="ECO:0007669"/>
    <property type="project" value="UniProtKB-SubCell"/>
</dbReference>
<keyword evidence="5" id="KW-0813">Transport</keyword>
<sequence>MSAFDANWSLMTPEIVLAALALLIFTIDFMTGIREKKPYLGRLSILALLVSAFLVLFMNGEGGAIADIFIVDTFSTVFKIILLLAVAMVIAISMHYLDKNDDVYQGEFYSLMLFATLGAMLMVSSADFVTLFIGLELLSISSYCLAGFKKHQRKSTEAAIKYIILGGTASAFILYGMSFLYGLTGTTSVVEIGKSIPALYADYPYIITMSMLFMLAGFGFKISAVPFHMWAPDVYEGSPTPVTAFLSVVSKLAAFALVIRVFFVAFWSISEEWTFLFATIAALTMISGNFIALTQKNVKRLMAYSGIAQAGYLLVPLAVSANYAPMAVNTIVFYSVAYVLMTAGAFAVISYVTEESHSEEMNSFAGLYRRSPFMAIAMTVFLVSLAGLPFTAGFVGKAQIFIGAVTGELLWLAVIMILTSIISFYYYFGFIKQMYMREPKANDANLKVPAGLSAVITIALALTIILGVLPGILTNFFMEVSHWMF</sequence>
<name>A0A1H3T9L8_9BACI</name>
<accession>A0A1H3T9L8</accession>
<keyword evidence="9" id="KW-1185">Reference proteome</keyword>
<dbReference type="Proteomes" id="UP000198935">
    <property type="component" value="Unassembled WGS sequence"/>
</dbReference>
<dbReference type="Pfam" id="PF00361">
    <property type="entry name" value="Proton_antipo_M"/>
    <property type="match status" value="1"/>
</dbReference>
<evidence type="ECO:0000256" key="6">
    <source>
        <dbReference type="RuleBase" id="RU000320"/>
    </source>
</evidence>
<comment type="subcellular location">
    <subcellularLocation>
        <location evidence="1 5">Cell membrane</location>
        <topology evidence="1 5">Multi-pass membrane protein</topology>
    </subcellularLocation>
    <subcellularLocation>
        <location evidence="6">Membrane</location>
        <topology evidence="6">Multi-pass membrane protein</topology>
    </subcellularLocation>
</comment>
<keyword evidence="5" id="KW-1278">Translocase</keyword>
<evidence type="ECO:0000256" key="2">
    <source>
        <dbReference type="ARBA" id="ARBA00022692"/>
    </source>
</evidence>
<evidence type="ECO:0000313" key="9">
    <source>
        <dbReference type="Proteomes" id="UP000198935"/>
    </source>
</evidence>
<evidence type="ECO:0000256" key="4">
    <source>
        <dbReference type="ARBA" id="ARBA00023136"/>
    </source>
</evidence>
<feature type="transmembrane region" description="Helical" evidence="5">
    <location>
        <begin position="203"/>
        <end position="223"/>
    </location>
</feature>
<reference evidence="9" key="1">
    <citation type="submission" date="2016-10" db="EMBL/GenBank/DDBJ databases">
        <authorList>
            <person name="Varghese N."/>
            <person name="Submissions S."/>
        </authorList>
    </citation>
    <scope>NUCLEOTIDE SEQUENCE [LARGE SCALE GENOMIC DNA]</scope>
    <source>
        <strain evidence="9">SP</strain>
    </source>
</reference>
<keyword evidence="2 5" id="KW-0812">Transmembrane</keyword>
<feature type="transmembrane region" description="Helical" evidence="5">
    <location>
        <begin position="373"/>
        <end position="394"/>
    </location>
</feature>
<dbReference type="NCBIfam" id="TIGR01770">
    <property type="entry name" value="NDH_I_N"/>
    <property type="match status" value="1"/>
</dbReference>
<feature type="transmembrane region" description="Helical" evidence="5">
    <location>
        <begin position="160"/>
        <end position="183"/>
    </location>
</feature>
<evidence type="ECO:0000313" key="8">
    <source>
        <dbReference type="EMBL" id="SDZ46019.1"/>
    </source>
</evidence>
<dbReference type="PANTHER" id="PTHR22773">
    <property type="entry name" value="NADH DEHYDROGENASE"/>
    <property type="match status" value="1"/>
</dbReference>
<dbReference type="InterPro" id="IPR001750">
    <property type="entry name" value="ND/Mrp_TM"/>
</dbReference>
<feature type="transmembrane region" description="Helical" evidence="5">
    <location>
        <begin position="6"/>
        <end position="27"/>
    </location>
</feature>
<evidence type="ECO:0000259" key="7">
    <source>
        <dbReference type="Pfam" id="PF00361"/>
    </source>
</evidence>
<comment type="catalytic activity">
    <reaction evidence="5">
        <text>a quinone + NADH + 5 H(+)(in) = a quinol + NAD(+) + 4 H(+)(out)</text>
        <dbReference type="Rhea" id="RHEA:57888"/>
        <dbReference type="ChEBI" id="CHEBI:15378"/>
        <dbReference type="ChEBI" id="CHEBI:24646"/>
        <dbReference type="ChEBI" id="CHEBI:57540"/>
        <dbReference type="ChEBI" id="CHEBI:57945"/>
        <dbReference type="ChEBI" id="CHEBI:132124"/>
    </reaction>
</comment>
<feature type="transmembrane region" description="Helical" evidence="5">
    <location>
        <begin position="400"/>
        <end position="428"/>
    </location>
</feature>
<comment type="subunit">
    <text evidence="5">NDH-1 is composed of 14 different subunits. Subunits NuoA, H, J, K, L, M, N constitute the membrane sector of the complex.</text>
</comment>
<feature type="transmembrane region" description="Helical" evidence="5">
    <location>
        <begin position="244"/>
        <end position="267"/>
    </location>
</feature>
<dbReference type="EC" id="7.1.1.-" evidence="5"/>
<dbReference type="HAMAP" id="MF_00445">
    <property type="entry name" value="NDH1_NuoN_1"/>
    <property type="match status" value="1"/>
</dbReference>
<dbReference type="OrthoDB" id="9811718at2"/>
<feature type="domain" description="NADH:quinone oxidoreductase/Mrp antiporter transmembrane" evidence="7">
    <location>
        <begin position="125"/>
        <end position="423"/>
    </location>
</feature>
<organism evidence="8 9">
    <name type="scientific">Evansella caseinilytica</name>
    <dbReference type="NCBI Taxonomy" id="1503961"/>
    <lineage>
        <taxon>Bacteria</taxon>
        <taxon>Bacillati</taxon>
        <taxon>Bacillota</taxon>
        <taxon>Bacilli</taxon>
        <taxon>Bacillales</taxon>
        <taxon>Bacillaceae</taxon>
        <taxon>Evansella</taxon>
    </lineage>
</organism>
<feature type="transmembrane region" description="Helical" evidence="5">
    <location>
        <begin position="331"/>
        <end position="352"/>
    </location>
</feature>
<evidence type="ECO:0000256" key="1">
    <source>
        <dbReference type="ARBA" id="ARBA00004651"/>
    </source>
</evidence>
<dbReference type="AlphaFoldDB" id="A0A1H3T9L8"/>
<feature type="transmembrane region" description="Helical" evidence="5">
    <location>
        <begin position="39"/>
        <end position="57"/>
    </location>
</feature>
<dbReference type="STRING" id="1503961.SAMN05421736_11385"/>
<protein>
    <recommendedName>
        <fullName evidence="5">NADH-quinone oxidoreductase subunit N</fullName>
        <ecNumber evidence="5">7.1.1.-</ecNumber>
    </recommendedName>
    <alternativeName>
        <fullName evidence="5">NADH dehydrogenase I subunit N</fullName>
    </alternativeName>
    <alternativeName>
        <fullName evidence="5">NDH-1 subunit N</fullName>
    </alternativeName>
</protein>